<dbReference type="STRING" id="742725.HMPREF9450_01154"/>
<reference evidence="2 3" key="1">
    <citation type="submission" date="2011-08" db="EMBL/GenBank/DDBJ databases">
        <title>The Genome Sequence of Alistipes indistinctus YIT 12060.</title>
        <authorList>
            <consortium name="The Broad Institute Genome Sequencing Platform"/>
            <person name="Earl A."/>
            <person name="Ward D."/>
            <person name="Feldgarden M."/>
            <person name="Gevers D."/>
            <person name="Morotomi M."/>
            <person name="Young S.K."/>
            <person name="Zeng Q."/>
            <person name="Gargeya S."/>
            <person name="Fitzgerald M."/>
            <person name="Haas B."/>
            <person name="Abouelleil A."/>
            <person name="Alvarado L."/>
            <person name="Arachchi H.M."/>
            <person name="Berlin A."/>
            <person name="Brown A."/>
            <person name="Chapman S.B."/>
            <person name="Chen Z."/>
            <person name="Dunbar C."/>
            <person name="Freedman E."/>
            <person name="Gearin G."/>
            <person name="Gellesch M."/>
            <person name="Goldberg J."/>
            <person name="Griggs A."/>
            <person name="Gujja S."/>
            <person name="Heiman D."/>
            <person name="Howarth C."/>
            <person name="Larson L."/>
            <person name="Lui A."/>
            <person name="MacDonald P.J.P."/>
            <person name="Montmayeur A."/>
            <person name="Murphy C."/>
            <person name="Neiman D."/>
            <person name="Pearson M."/>
            <person name="Priest M."/>
            <person name="Roberts A."/>
            <person name="Saif S."/>
            <person name="Shea T."/>
            <person name="Shenoy N."/>
            <person name="Sisk P."/>
            <person name="Stolte C."/>
            <person name="Sykes S."/>
            <person name="Wortman J."/>
            <person name="Nusbaum C."/>
            <person name="Birren B."/>
        </authorList>
    </citation>
    <scope>NUCLEOTIDE SEQUENCE [LARGE SCALE GENOMIC DNA]</scope>
    <source>
        <strain evidence="2 3">YIT 12060</strain>
    </source>
</reference>
<organism evidence="2 3">
    <name type="scientific">Alistipes indistinctus YIT 12060</name>
    <dbReference type="NCBI Taxonomy" id="742725"/>
    <lineage>
        <taxon>Bacteria</taxon>
        <taxon>Pseudomonadati</taxon>
        <taxon>Bacteroidota</taxon>
        <taxon>Bacteroidia</taxon>
        <taxon>Bacteroidales</taxon>
        <taxon>Rikenellaceae</taxon>
        <taxon>Alistipes</taxon>
    </lineage>
</organism>
<dbReference type="HOGENOM" id="CLU_510607_0_0_10"/>
<dbReference type="PATRIC" id="fig|742725.3.peg.1221"/>
<accession>G5H894</accession>
<dbReference type="AlphaFoldDB" id="G5H894"/>
<evidence type="ECO:0000313" key="3">
    <source>
        <dbReference type="Proteomes" id="UP000006008"/>
    </source>
</evidence>
<dbReference type="PROSITE" id="PS51257">
    <property type="entry name" value="PROKAR_LIPOPROTEIN"/>
    <property type="match status" value="1"/>
</dbReference>
<dbReference type="GeneID" id="92815818"/>
<dbReference type="EMBL" id="ADLD01000011">
    <property type="protein sequence ID" value="EHB92289.1"/>
    <property type="molecule type" value="Genomic_DNA"/>
</dbReference>
<evidence type="ECO:0000256" key="1">
    <source>
        <dbReference type="SAM" id="SignalP"/>
    </source>
</evidence>
<dbReference type="RefSeq" id="WP_009133960.1">
    <property type="nucleotide sequence ID" value="NZ_CP102250.1"/>
</dbReference>
<name>G5H894_9BACT</name>
<feature type="chain" id="PRO_5003477955" description="DUF4270 domain-containing protein" evidence="1">
    <location>
        <begin position="26"/>
        <end position="477"/>
    </location>
</feature>
<dbReference type="eggNOG" id="ENOG5030W5Z">
    <property type="taxonomic scope" value="Bacteria"/>
</dbReference>
<proteinExistence type="predicted"/>
<keyword evidence="3" id="KW-1185">Reference proteome</keyword>
<gene>
    <name evidence="2" type="ORF">HMPREF9450_01154</name>
</gene>
<sequence>MNRRRNAAVAGISLCALFAALFSCTKVDNTVGSSLIPNDQQMQIFEDTVSGIDAYLQLVDSLPMTVTNYNWYYGCMGAKKDPVYGAFESGWLGQYGGASFYSSNEEATDRYGTAPVGDSICLYLTFESSLSSGDTAKTQTFNVYEVTKRLYVDSIYYLNHFDVREVIDPEPLLTFDYKLGDGTNITKRMTSDKAVALMNRLLKATTEMYEDDSLFVNEYKGIYVAPADNSPRDAAALSMLTTSASMQVYAHNFTDETATTPKDTVIGSYSFGAATYTKLMSLNTYKHDYTGSEIDPAKFNDTTSLGVPVSVGYVQGCGGVTSFLHFTKEFVENLKALKTSKNTAYKTLVINSARIEIGIDKPDIPALDAATTRLGFYTDYATFSPISDYPFELEVSQYNPVTLSYGGYMNRSRNSYTMDITRAIQVMADVSTRDYWIEVAPSFFEIYNPNKEVRLNTSNDPSNPLPLRVAVTYTLIR</sequence>
<comment type="caution">
    <text evidence="2">The sequence shown here is derived from an EMBL/GenBank/DDBJ whole genome shotgun (WGS) entry which is preliminary data.</text>
</comment>
<keyword evidence="1" id="KW-0732">Signal</keyword>
<dbReference type="OrthoDB" id="1004045at2"/>
<protein>
    <recommendedName>
        <fullName evidence="4">DUF4270 domain-containing protein</fullName>
    </recommendedName>
</protein>
<feature type="signal peptide" evidence="1">
    <location>
        <begin position="1"/>
        <end position="25"/>
    </location>
</feature>
<dbReference type="Proteomes" id="UP000006008">
    <property type="component" value="Unassembled WGS sequence"/>
</dbReference>
<evidence type="ECO:0008006" key="4">
    <source>
        <dbReference type="Google" id="ProtNLM"/>
    </source>
</evidence>
<evidence type="ECO:0000313" key="2">
    <source>
        <dbReference type="EMBL" id="EHB92289.1"/>
    </source>
</evidence>